<dbReference type="PROSITE" id="PS50880">
    <property type="entry name" value="TOPRIM"/>
    <property type="match status" value="1"/>
</dbReference>
<dbReference type="Gene3D" id="3.40.1360.10">
    <property type="match status" value="1"/>
</dbReference>
<dbReference type="PANTHER" id="PTHR30313:SF2">
    <property type="entry name" value="DNA PRIMASE"/>
    <property type="match status" value="1"/>
</dbReference>
<name>A0A0G1ZNN0_9BACT</name>
<gene>
    <name evidence="2" type="ORF">UY72_C0034G0010</name>
</gene>
<dbReference type="SMART" id="SM00493">
    <property type="entry name" value="TOPRIM"/>
    <property type="match status" value="1"/>
</dbReference>
<reference evidence="2 3" key="1">
    <citation type="journal article" date="2015" name="Nature">
        <title>rRNA introns, odd ribosomes, and small enigmatic genomes across a large radiation of phyla.</title>
        <authorList>
            <person name="Brown C.T."/>
            <person name="Hug L.A."/>
            <person name="Thomas B.C."/>
            <person name="Sharon I."/>
            <person name="Castelle C.J."/>
            <person name="Singh A."/>
            <person name="Wilkins M.J."/>
            <person name="Williams K.H."/>
            <person name="Banfield J.F."/>
        </authorList>
    </citation>
    <scope>NUCLEOTIDE SEQUENCE [LARGE SCALE GENOMIC DNA]</scope>
</reference>
<evidence type="ECO:0000313" key="2">
    <source>
        <dbReference type="EMBL" id="KKW29757.1"/>
    </source>
</evidence>
<dbReference type="GO" id="GO:0005737">
    <property type="term" value="C:cytoplasm"/>
    <property type="evidence" value="ECO:0007669"/>
    <property type="project" value="TreeGrafter"/>
</dbReference>
<proteinExistence type="predicted"/>
<dbReference type="InterPro" id="IPR034151">
    <property type="entry name" value="TOPRIM_DnaG_bac"/>
</dbReference>
<protein>
    <submittedName>
        <fullName evidence="2">Primase protein</fullName>
    </submittedName>
</protein>
<dbReference type="GO" id="GO:0006269">
    <property type="term" value="P:DNA replication, synthesis of primer"/>
    <property type="evidence" value="ECO:0007669"/>
    <property type="project" value="TreeGrafter"/>
</dbReference>
<feature type="domain" description="Toprim" evidence="1">
    <location>
        <begin position="29"/>
        <end position="113"/>
    </location>
</feature>
<evidence type="ECO:0000259" key="1">
    <source>
        <dbReference type="PROSITE" id="PS50880"/>
    </source>
</evidence>
<organism evidence="2 3">
    <name type="scientific">Candidatus Uhrbacteria bacterium GW2011_GWD2_52_7</name>
    <dbReference type="NCBI Taxonomy" id="1618989"/>
    <lineage>
        <taxon>Bacteria</taxon>
        <taxon>Candidatus Uhriibacteriota</taxon>
    </lineage>
</organism>
<accession>A0A0G1ZNN0</accession>
<dbReference type="InterPro" id="IPR006171">
    <property type="entry name" value="TOPRIM_dom"/>
</dbReference>
<dbReference type="Proteomes" id="UP000034846">
    <property type="component" value="Unassembled WGS sequence"/>
</dbReference>
<comment type="caution">
    <text evidence="2">The sequence shown here is derived from an EMBL/GenBank/DDBJ whole genome shotgun (WGS) entry which is preliminary data.</text>
</comment>
<evidence type="ECO:0000313" key="3">
    <source>
        <dbReference type="Proteomes" id="UP000034846"/>
    </source>
</evidence>
<dbReference type="InterPro" id="IPR050219">
    <property type="entry name" value="DnaG_primase"/>
</dbReference>
<dbReference type="PANTHER" id="PTHR30313">
    <property type="entry name" value="DNA PRIMASE"/>
    <property type="match status" value="1"/>
</dbReference>
<dbReference type="Pfam" id="PF13155">
    <property type="entry name" value="Toprim_2"/>
    <property type="match status" value="1"/>
</dbReference>
<dbReference type="EMBL" id="LCRD01000034">
    <property type="protein sequence ID" value="KKW29757.1"/>
    <property type="molecule type" value="Genomic_DNA"/>
</dbReference>
<dbReference type="SUPFAM" id="SSF56731">
    <property type="entry name" value="DNA primase core"/>
    <property type="match status" value="1"/>
</dbReference>
<dbReference type="CDD" id="cd03364">
    <property type="entry name" value="TOPRIM_DnaG_primases"/>
    <property type="match status" value="1"/>
</dbReference>
<sequence length="396" mass="43552">MNSPETPIYHKGDMLYGLHLAKGGIRTRKEVIVVEGNLDVIASHKAGVENVVGSSGTALTTSQLKTLARYTKRVVFALDEDAAGFGAAQRVFELALQMQNDDPTLRFDIRCLIIPQGAGKDPDDVVRKDPELWRSVAEHSEDVVEYFFTKKIRDFESNKSSTGIDSRTKLVDELLPRVAGIERPDQRHLYLLRISDATHVALGLLEDMLAKIIAKQPTAAAPARASAATIVPPYGTLRLKTDRAAQFLLGLALKHEAFAGEALAAVDVDMLDDPGLRCLYTELNVVYTRNETPVPSTQRNVFYARLRAKLEGQVLSRETSLLDALTLQTDELLAGLPPKEVRDEADRNIAILADARAQVRRKQLESSIREAELSGDGNRLADLVREYSALVSGKSV</sequence>
<dbReference type="PATRIC" id="fig|1618989.3.peg.513"/>
<dbReference type="AlphaFoldDB" id="A0A0G1ZNN0"/>